<evidence type="ECO:0008006" key="4">
    <source>
        <dbReference type="Google" id="ProtNLM"/>
    </source>
</evidence>
<protein>
    <recommendedName>
        <fullName evidence="4">Alpha-ketoglutarate-dependent dioxygenase AlkB-like domain-containing protein</fullName>
    </recommendedName>
</protein>
<reference evidence="3" key="1">
    <citation type="journal article" date="2013" name="Nature">
        <title>Pan genome of the phytoplankton Emiliania underpins its global distribution.</title>
        <authorList>
            <person name="Read B.A."/>
            <person name="Kegel J."/>
            <person name="Klute M.J."/>
            <person name="Kuo A."/>
            <person name="Lefebvre S.C."/>
            <person name="Maumus F."/>
            <person name="Mayer C."/>
            <person name="Miller J."/>
            <person name="Monier A."/>
            <person name="Salamov A."/>
            <person name="Young J."/>
            <person name="Aguilar M."/>
            <person name="Claverie J.M."/>
            <person name="Frickenhaus S."/>
            <person name="Gonzalez K."/>
            <person name="Herman E.K."/>
            <person name="Lin Y.C."/>
            <person name="Napier J."/>
            <person name="Ogata H."/>
            <person name="Sarno A.F."/>
            <person name="Shmutz J."/>
            <person name="Schroeder D."/>
            <person name="de Vargas C."/>
            <person name="Verret F."/>
            <person name="von Dassow P."/>
            <person name="Valentin K."/>
            <person name="Van de Peer Y."/>
            <person name="Wheeler G."/>
            <person name="Dacks J.B."/>
            <person name="Delwiche C.F."/>
            <person name="Dyhrman S.T."/>
            <person name="Glockner G."/>
            <person name="John U."/>
            <person name="Richards T."/>
            <person name="Worden A.Z."/>
            <person name="Zhang X."/>
            <person name="Grigoriev I.V."/>
            <person name="Allen A.E."/>
            <person name="Bidle K."/>
            <person name="Borodovsky M."/>
            <person name="Bowler C."/>
            <person name="Brownlee C."/>
            <person name="Cock J.M."/>
            <person name="Elias M."/>
            <person name="Gladyshev V.N."/>
            <person name="Groth M."/>
            <person name="Guda C."/>
            <person name="Hadaegh A."/>
            <person name="Iglesias-Rodriguez M.D."/>
            <person name="Jenkins J."/>
            <person name="Jones B.M."/>
            <person name="Lawson T."/>
            <person name="Leese F."/>
            <person name="Lindquist E."/>
            <person name="Lobanov A."/>
            <person name="Lomsadze A."/>
            <person name="Malik S.B."/>
            <person name="Marsh M.E."/>
            <person name="Mackinder L."/>
            <person name="Mock T."/>
            <person name="Mueller-Roeber B."/>
            <person name="Pagarete A."/>
            <person name="Parker M."/>
            <person name="Probert I."/>
            <person name="Quesneville H."/>
            <person name="Raines C."/>
            <person name="Rensing S.A."/>
            <person name="Riano-Pachon D.M."/>
            <person name="Richier S."/>
            <person name="Rokitta S."/>
            <person name="Shiraiwa Y."/>
            <person name="Soanes D.M."/>
            <person name="van der Giezen M."/>
            <person name="Wahlund T.M."/>
            <person name="Williams B."/>
            <person name="Wilson W."/>
            <person name="Wolfe G."/>
            <person name="Wurch L.L."/>
        </authorList>
    </citation>
    <scope>NUCLEOTIDE SEQUENCE</scope>
</reference>
<accession>A0A0D3J565</accession>
<evidence type="ECO:0000256" key="1">
    <source>
        <dbReference type="SAM" id="MobiDB-lite"/>
    </source>
</evidence>
<dbReference type="HOGENOM" id="CLU_686234_0_0_1"/>
<name>A0A0D3J565_EMIH1</name>
<dbReference type="KEGG" id="ehx:EMIHUDRAFT_124045"/>
<sequence length="402" mass="42353">MRGDDLIVAEIPCGSGSHSSVTLIARSESTSAPLAILSPPSGVAAAAHDRLLKELWASVPDSSVSGGRGACFRLHADPGGDACDGDFFSPAQHERLLSFVRERVFDAWRSVTPELRSLAGSFELFNPALGANMGWHQDGHAAGELVAHYYLAADDEDMAWAEVALPPAPPSEGEAEAPGFDFSCAVDFGSSDELSRGVAASNFVAVGCGADTAAQPICVFEDSAVLHRTPLTAAGKPQLQSRRPMARLVFYGTDADGATLRFPPPHSAPQALRAAAPRLPEGLVRVLCEFGMKKRGWTGKSRGPAAETRLRYEALMEPYAGRYFSEALCSYVAGGEEAVAFVGARAAALAAELEAEAEAEAEADKLKAARVAAGWVSSSEEGEEEGEAEETPPRQPNRQAAQ</sequence>
<dbReference type="PaxDb" id="2903-EOD18650"/>
<dbReference type="Proteomes" id="UP000013827">
    <property type="component" value="Unassembled WGS sequence"/>
</dbReference>
<feature type="compositionally biased region" description="Acidic residues" evidence="1">
    <location>
        <begin position="380"/>
        <end position="390"/>
    </location>
</feature>
<proteinExistence type="predicted"/>
<evidence type="ECO:0000313" key="2">
    <source>
        <dbReference type="EnsemblProtists" id="EOD18650"/>
    </source>
</evidence>
<keyword evidence="3" id="KW-1185">Reference proteome</keyword>
<evidence type="ECO:0000313" key="3">
    <source>
        <dbReference type="Proteomes" id="UP000013827"/>
    </source>
</evidence>
<feature type="region of interest" description="Disordered" evidence="1">
    <location>
        <begin position="374"/>
        <end position="402"/>
    </location>
</feature>
<reference evidence="2" key="2">
    <citation type="submission" date="2024-10" db="UniProtKB">
        <authorList>
            <consortium name="EnsemblProtists"/>
        </authorList>
    </citation>
    <scope>IDENTIFICATION</scope>
</reference>
<dbReference type="RefSeq" id="XP_005771079.1">
    <property type="nucleotide sequence ID" value="XM_005771022.1"/>
</dbReference>
<organism evidence="2 3">
    <name type="scientific">Emiliania huxleyi (strain CCMP1516)</name>
    <dbReference type="NCBI Taxonomy" id="280463"/>
    <lineage>
        <taxon>Eukaryota</taxon>
        <taxon>Haptista</taxon>
        <taxon>Haptophyta</taxon>
        <taxon>Prymnesiophyceae</taxon>
        <taxon>Isochrysidales</taxon>
        <taxon>Noelaerhabdaceae</taxon>
        <taxon>Emiliania</taxon>
    </lineage>
</organism>
<dbReference type="AlphaFoldDB" id="A0A0D3J565"/>
<dbReference type="EnsemblProtists" id="EOD18650">
    <property type="protein sequence ID" value="EOD18650"/>
    <property type="gene ID" value="EMIHUDRAFT_124045"/>
</dbReference>
<dbReference type="GeneID" id="17264197"/>